<name>W7USS8_RUMFL</name>
<accession>W7USS8</accession>
<dbReference type="PANTHER" id="PTHR23117">
    <property type="entry name" value="GUANYLATE KINASE-RELATED"/>
    <property type="match status" value="1"/>
</dbReference>
<feature type="domain" description="Guanylate kinase-like" evidence="6">
    <location>
        <begin position="2"/>
        <end position="88"/>
    </location>
</feature>
<dbReference type="PROSITE" id="PS00856">
    <property type="entry name" value="GUANYLATE_KINASE_1"/>
    <property type="match status" value="1"/>
</dbReference>
<evidence type="ECO:0000256" key="2">
    <source>
        <dbReference type="ARBA" id="ARBA00005790"/>
    </source>
</evidence>
<evidence type="ECO:0000256" key="1">
    <source>
        <dbReference type="ARBA" id="ARBA00003531"/>
    </source>
</evidence>
<comment type="catalytic activity">
    <reaction evidence="5">
        <text>GMP + ATP = GDP + ADP</text>
        <dbReference type="Rhea" id="RHEA:20780"/>
        <dbReference type="ChEBI" id="CHEBI:30616"/>
        <dbReference type="ChEBI" id="CHEBI:58115"/>
        <dbReference type="ChEBI" id="CHEBI:58189"/>
        <dbReference type="ChEBI" id="CHEBI:456216"/>
        <dbReference type="EC" id="2.7.4.8"/>
    </reaction>
</comment>
<dbReference type="PATRIC" id="fig|1341157.4.peg.858"/>
<keyword evidence="8" id="KW-1185">Reference proteome</keyword>
<evidence type="ECO:0000256" key="4">
    <source>
        <dbReference type="ARBA" id="ARBA00022777"/>
    </source>
</evidence>
<evidence type="ECO:0000259" key="6">
    <source>
        <dbReference type="PROSITE" id="PS50052"/>
    </source>
</evidence>
<dbReference type="GO" id="GO:0005829">
    <property type="term" value="C:cytosol"/>
    <property type="evidence" value="ECO:0007669"/>
    <property type="project" value="TreeGrafter"/>
</dbReference>
<dbReference type="OrthoDB" id="1033810at2"/>
<comment type="caution">
    <text evidence="7">The sequence shown here is derived from an EMBL/GenBank/DDBJ whole genome shotgun (WGS) entry which is preliminary data.</text>
</comment>
<keyword evidence="4" id="KW-0418">Kinase</keyword>
<dbReference type="SMART" id="SM00072">
    <property type="entry name" value="GuKc"/>
    <property type="match status" value="1"/>
</dbReference>
<dbReference type="Pfam" id="PF00625">
    <property type="entry name" value="Guanylate_kin"/>
    <property type="match status" value="1"/>
</dbReference>
<comment type="similarity">
    <text evidence="2">Belongs to the guanylate kinase family.</text>
</comment>
<dbReference type="InterPro" id="IPR008144">
    <property type="entry name" value="Guanylate_kin-like_dom"/>
</dbReference>
<sequence length="197" mass="22828">MNHIFYLMGKSSSGKDTIYKRILSEMELSPIVLYTTRPAREDEEDGREYFFVSRERFKGMQSEGKIIEYRIYNTVFGEWIYFTSEDSIPSDSRDCVGIGTLESYIKIRDHFGSGVVVPVYIEVDDDIRFLRAVEREKKQKKPKYLELCRRFVADSADFSEEKLSEAGIVLRFDNSGSADECLLSIKKYINDIKSGLD</sequence>
<dbReference type="PROSITE" id="PS50052">
    <property type="entry name" value="GUANYLATE_KINASE_2"/>
    <property type="match status" value="1"/>
</dbReference>
<comment type="function">
    <text evidence="1">Essential for recycling GMP and indirectly, cGMP.</text>
</comment>
<dbReference type="GO" id="GO:0004385">
    <property type="term" value="F:GMP kinase activity"/>
    <property type="evidence" value="ECO:0007669"/>
    <property type="project" value="UniProtKB-EC"/>
</dbReference>
<dbReference type="Proteomes" id="UP000019365">
    <property type="component" value="Unassembled WGS sequence"/>
</dbReference>
<dbReference type="SUPFAM" id="SSF52540">
    <property type="entry name" value="P-loop containing nucleoside triphosphate hydrolases"/>
    <property type="match status" value="1"/>
</dbReference>
<reference evidence="7 8" key="1">
    <citation type="journal article" date="2014" name="PLoS ONE">
        <title>Rumen cellulosomics: divergent fiber-degrading strategies revealed by comparative genome-wide analysis of six ruminococcal strains.</title>
        <authorList>
            <person name="Dassa B."/>
            <person name="Borovok I."/>
            <person name="Ruimy-Israeli V."/>
            <person name="Lamed R."/>
            <person name="Flint H.J."/>
            <person name="Duncan S.H."/>
            <person name="Henrissat B."/>
            <person name="Coutinho P."/>
            <person name="Morrison M."/>
            <person name="Mosoni P."/>
            <person name="Yeoman C.J."/>
            <person name="White B.A."/>
            <person name="Bayer E.A."/>
        </authorList>
    </citation>
    <scope>NUCLEOTIDE SEQUENCE [LARGE SCALE GENOMIC DNA]</scope>
    <source>
        <strain evidence="7 8">007c</strain>
    </source>
</reference>
<dbReference type="PANTHER" id="PTHR23117:SF13">
    <property type="entry name" value="GUANYLATE KINASE"/>
    <property type="match status" value="1"/>
</dbReference>
<dbReference type="InterPro" id="IPR020590">
    <property type="entry name" value="Guanylate_kinase_CS"/>
</dbReference>
<evidence type="ECO:0000313" key="8">
    <source>
        <dbReference type="Proteomes" id="UP000019365"/>
    </source>
</evidence>
<dbReference type="InterPro" id="IPR027417">
    <property type="entry name" value="P-loop_NTPase"/>
</dbReference>
<proteinExistence type="inferred from homology"/>
<dbReference type="Gene3D" id="3.40.50.300">
    <property type="entry name" value="P-loop containing nucleotide triphosphate hydrolases"/>
    <property type="match status" value="1"/>
</dbReference>
<evidence type="ECO:0000313" key="7">
    <source>
        <dbReference type="EMBL" id="EWM54484.1"/>
    </source>
</evidence>
<dbReference type="EMBL" id="ATAX01000015">
    <property type="protein sequence ID" value="EWM54484.1"/>
    <property type="molecule type" value="Genomic_DNA"/>
</dbReference>
<protein>
    <recommendedName>
        <fullName evidence="6">Guanylate kinase-like domain-containing protein</fullName>
    </recommendedName>
</protein>
<dbReference type="RefSeq" id="WP_019681013.1">
    <property type="nucleotide sequence ID" value="NZ_ATAX01000015.1"/>
</dbReference>
<gene>
    <name evidence="7" type="ORF">RF007C_01685</name>
</gene>
<evidence type="ECO:0000256" key="5">
    <source>
        <dbReference type="ARBA" id="ARBA00048594"/>
    </source>
</evidence>
<evidence type="ECO:0000256" key="3">
    <source>
        <dbReference type="ARBA" id="ARBA00022679"/>
    </source>
</evidence>
<keyword evidence="3" id="KW-0808">Transferase</keyword>
<organism evidence="7 8">
    <name type="scientific">Ruminococcus flavefaciens 007c</name>
    <dbReference type="NCBI Taxonomy" id="1341157"/>
    <lineage>
        <taxon>Bacteria</taxon>
        <taxon>Bacillati</taxon>
        <taxon>Bacillota</taxon>
        <taxon>Clostridia</taxon>
        <taxon>Eubacteriales</taxon>
        <taxon>Oscillospiraceae</taxon>
        <taxon>Ruminococcus</taxon>
    </lineage>
</organism>
<dbReference type="InterPro" id="IPR008145">
    <property type="entry name" value="GK/Ca_channel_bsu"/>
</dbReference>
<dbReference type="AlphaFoldDB" id="W7USS8"/>
<dbReference type="eggNOG" id="COG0194">
    <property type="taxonomic scope" value="Bacteria"/>
</dbReference>